<feature type="transmembrane region" description="Helical" evidence="1">
    <location>
        <begin position="80"/>
        <end position="102"/>
    </location>
</feature>
<feature type="transmembrane region" description="Helical" evidence="1">
    <location>
        <begin position="109"/>
        <end position="126"/>
    </location>
</feature>
<sequence length="127" mass="14233">MHEGFGPLPGLNLNLLVYCLDSGVHHKSNERFSEVDIPDDPILSRPRRFLYGMIGSIVPSILELLFVNHSFFTESSHEDVIMVLSRIIVFAVIGGLVCTFLTKRTCSRQVCFMSGLCMAVIFSVLIR</sequence>
<evidence type="ECO:0000256" key="1">
    <source>
        <dbReference type="SAM" id="Phobius"/>
    </source>
</evidence>
<accession>A0A081NAZ9</accession>
<protein>
    <submittedName>
        <fullName evidence="2">Uncharacterized protein</fullName>
    </submittedName>
</protein>
<dbReference type="Proteomes" id="UP000028006">
    <property type="component" value="Unassembled WGS sequence"/>
</dbReference>
<keyword evidence="3" id="KW-1185">Reference proteome</keyword>
<evidence type="ECO:0000313" key="2">
    <source>
        <dbReference type="EMBL" id="KEQ15622.1"/>
    </source>
</evidence>
<name>A0A081NAZ9_9GAMM</name>
<keyword evidence="1" id="KW-0812">Transmembrane</keyword>
<comment type="caution">
    <text evidence="2">The sequence shown here is derived from an EMBL/GenBank/DDBJ whole genome shotgun (WGS) entry which is preliminary data.</text>
</comment>
<evidence type="ECO:0000313" key="3">
    <source>
        <dbReference type="Proteomes" id="UP000028006"/>
    </source>
</evidence>
<proteinExistence type="predicted"/>
<dbReference type="AlphaFoldDB" id="A0A081NAZ9"/>
<reference evidence="2 3" key="1">
    <citation type="submission" date="2014-06" db="EMBL/GenBank/DDBJ databases">
        <title>Whole Genome Sequences of Three Symbiotic Endozoicomonas Bacteria.</title>
        <authorList>
            <person name="Neave M.J."/>
            <person name="Apprill A."/>
            <person name="Voolstra C.R."/>
        </authorList>
    </citation>
    <scope>NUCLEOTIDE SEQUENCE [LARGE SCALE GENOMIC DNA]</scope>
    <source>
        <strain evidence="2 3">LMG 24815</strain>
    </source>
</reference>
<dbReference type="EMBL" id="JOKG01000001">
    <property type="protein sequence ID" value="KEQ15622.1"/>
    <property type="molecule type" value="Genomic_DNA"/>
</dbReference>
<keyword evidence="1" id="KW-0472">Membrane</keyword>
<gene>
    <name evidence="2" type="ORF">GZ77_03225</name>
</gene>
<keyword evidence="1" id="KW-1133">Transmembrane helix</keyword>
<organism evidence="2 3">
    <name type="scientific">Endozoicomonas montiporae</name>
    <dbReference type="NCBI Taxonomy" id="1027273"/>
    <lineage>
        <taxon>Bacteria</taxon>
        <taxon>Pseudomonadati</taxon>
        <taxon>Pseudomonadota</taxon>
        <taxon>Gammaproteobacteria</taxon>
        <taxon>Oceanospirillales</taxon>
        <taxon>Endozoicomonadaceae</taxon>
        <taxon>Endozoicomonas</taxon>
    </lineage>
</organism>